<evidence type="ECO:0000256" key="2">
    <source>
        <dbReference type="SAM" id="Phobius"/>
    </source>
</evidence>
<feature type="compositionally biased region" description="Low complexity" evidence="1">
    <location>
        <begin position="301"/>
        <end position="315"/>
    </location>
</feature>
<dbReference type="OrthoDB" id="3265715at2759"/>
<feature type="compositionally biased region" description="Polar residues" evidence="1">
    <location>
        <begin position="91"/>
        <end position="107"/>
    </location>
</feature>
<feature type="compositionally biased region" description="Basic and acidic residues" evidence="1">
    <location>
        <begin position="561"/>
        <end position="574"/>
    </location>
</feature>
<evidence type="ECO:0000313" key="4">
    <source>
        <dbReference type="EMBL" id="TBU29708.1"/>
    </source>
</evidence>
<feature type="compositionally biased region" description="Basic and acidic residues" evidence="1">
    <location>
        <begin position="116"/>
        <end position="126"/>
    </location>
</feature>
<feature type="compositionally biased region" description="Basic residues" evidence="1">
    <location>
        <begin position="353"/>
        <end position="362"/>
    </location>
</feature>
<feature type="chain" id="PRO_5020387366" evidence="3">
    <location>
        <begin position="32"/>
        <end position="581"/>
    </location>
</feature>
<reference evidence="4" key="1">
    <citation type="submission" date="2019-01" db="EMBL/GenBank/DDBJ databases">
        <title>Draft genome sequences of three monokaryotic isolates of the white-rot basidiomycete fungus Dichomitus squalens.</title>
        <authorList>
            <consortium name="DOE Joint Genome Institute"/>
            <person name="Lopez S.C."/>
            <person name="Andreopoulos B."/>
            <person name="Pangilinan J."/>
            <person name="Lipzen A."/>
            <person name="Riley R."/>
            <person name="Ahrendt S."/>
            <person name="Ng V."/>
            <person name="Barry K."/>
            <person name="Daum C."/>
            <person name="Grigoriev I.V."/>
            <person name="Hilden K.S."/>
            <person name="Makela M.R."/>
            <person name="de Vries R.P."/>
        </authorList>
    </citation>
    <scope>NUCLEOTIDE SEQUENCE [LARGE SCALE GENOMIC DNA]</scope>
    <source>
        <strain evidence="4">OM18370.1</strain>
    </source>
</reference>
<feature type="compositionally biased region" description="Low complexity" evidence="1">
    <location>
        <begin position="481"/>
        <end position="495"/>
    </location>
</feature>
<name>A0A4Q9MRK4_9APHY</name>
<keyword evidence="2" id="KW-0812">Transmembrane</keyword>
<proteinExistence type="predicted"/>
<dbReference type="Proteomes" id="UP000292957">
    <property type="component" value="Unassembled WGS sequence"/>
</dbReference>
<evidence type="ECO:0000256" key="3">
    <source>
        <dbReference type="SAM" id="SignalP"/>
    </source>
</evidence>
<feature type="transmembrane region" description="Helical" evidence="2">
    <location>
        <begin position="324"/>
        <end position="345"/>
    </location>
</feature>
<gene>
    <name evidence="4" type="ORF">BD311DRAFT_806002</name>
</gene>
<dbReference type="EMBL" id="ML143411">
    <property type="protein sequence ID" value="TBU29708.1"/>
    <property type="molecule type" value="Genomic_DNA"/>
</dbReference>
<feature type="region of interest" description="Disordered" evidence="1">
    <location>
        <begin position="353"/>
        <end position="459"/>
    </location>
</feature>
<protein>
    <submittedName>
        <fullName evidence="4">Uncharacterized protein</fullName>
    </submittedName>
</protein>
<organism evidence="4">
    <name type="scientific">Dichomitus squalens</name>
    <dbReference type="NCBI Taxonomy" id="114155"/>
    <lineage>
        <taxon>Eukaryota</taxon>
        <taxon>Fungi</taxon>
        <taxon>Dikarya</taxon>
        <taxon>Basidiomycota</taxon>
        <taxon>Agaricomycotina</taxon>
        <taxon>Agaricomycetes</taxon>
        <taxon>Polyporales</taxon>
        <taxon>Polyporaceae</taxon>
        <taxon>Dichomitus</taxon>
    </lineage>
</organism>
<feature type="region of interest" description="Disordered" evidence="1">
    <location>
        <begin position="300"/>
        <end position="320"/>
    </location>
</feature>
<evidence type="ECO:0000256" key="1">
    <source>
        <dbReference type="SAM" id="MobiDB-lite"/>
    </source>
</evidence>
<feature type="signal peptide" evidence="3">
    <location>
        <begin position="1"/>
        <end position="31"/>
    </location>
</feature>
<feature type="compositionally biased region" description="Basic and acidic residues" evidence="1">
    <location>
        <begin position="132"/>
        <end position="156"/>
    </location>
</feature>
<dbReference type="AlphaFoldDB" id="A0A4Q9MRK4"/>
<sequence>MRRRISRPTWISLLVVPPILPFLLPFALTRADSVNVTLDDASSSIVYSPASAWHESSVPCSTCLAPSPSIAFQGTWHDGTHIIPTEDTDDSPNNANNVVQPTPTPSNAPGGDGDVGDGKKGDTDDGKDGDDVDAKDKDGGGDSDKGKGKKGADDGKRRRRHDSAGSHLLRRQNAANDASSNPFFTPNFDSDDAGFVDNPVSAQLNFTGSAIYVYALIPLGLAQGNSTPTFMNLTFLLDSHPAGTYQHTGTASASGFLPSQPIFGQTGLAEAPHNLTIQIGPDSVLLLDYIVYTKEELGDGTDTTSAAAFSTSSSAPGVQETGSGAVGGSVGLLAVLALSLAISIYRRRVRARRRDRRLRRARNHSDPNFDGESFHTDASEDSPPMQGPTPFIPRYFPGTVIPTRPPPYSPSADVTTALLSSTTPAWSPVQSPSPGEDRSYADRPPPTPPPLSDEDVDDFFAPPSFAAAISSPIPAILAGYSPVPTSVPVSTSPVPRHTNGSGSRGVYATDPPPTRSRASSDAGSLHSGYSDRPPSFASQAPPLIPLPAQNDGDAEEITVGEETRQRISDGDRASVRSTRSQ</sequence>
<keyword evidence="2" id="KW-0472">Membrane</keyword>
<feature type="compositionally biased region" description="Basic and acidic residues" evidence="1">
    <location>
        <begin position="363"/>
        <end position="378"/>
    </location>
</feature>
<feature type="compositionally biased region" description="Polar residues" evidence="1">
    <location>
        <begin position="412"/>
        <end position="433"/>
    </location>
</feature>
<feature type="region of interest" description="Disordered" evidence="1">
    <location>
        <begin position="481"/>
        <end position="581"/>
    </location>
</feature>
<feature type="compositionally biased region" description="Polar residues" evidence="1">
    <location>
        <begin position="173"/>
        <end position="185"/>
    </location>
</feature>
<keyword evidence="3" id="KW-0732">Signal</keyword>
<accession>A0A4Q9MRK4</accession>
<keyword evidence="2" id="KW-1133">Transmembrane helix</keyword>
<feature type="region of interest" description="Disordered" evidence="1">
    <location>
        <begin position="79"/>
        <end position="185"/>
    </location>
</feature>